<keyword evidence="1" id="KW-0378">Hydrolase</keyword>
<dbReference type="NCBIfam" id="TIGR02669">
    <property type="entry name" value="SpoIID_LytB"/>
    <property type="match status" value="1"/>
</dbReference>
<dbReference type="InterPro" id="IPR013693">
    <property type="entry name" value="SpoIID/LytB_N"/>
</dbReference>
<dbReference type="InterPro" id="IPR002508">
    <property type="entry name" value="MurNAc-LAA_cat"/>
</dbReference>
<evidence type="ECO:0000313" key="4">
    <source>
        <dbReference type="Proteomes" id="UP001314796"/>
    </source>
</evidence>
<reference evidence="3 4" key="1">
    <citation type="submission" date="2021-01" db="EMBL/GenBank/DDBJ databases">
        <title>Genomic Encyclopedia of Type Strains, Phase IV (KMG-IV): sequencing the most valuable type-strain genomes for metagenomic binning, comparative biology and taxonomic classification.</title>
        <authorList>
            <person name="Goeker M."/>
        </authorList>
    </citation>
    <scope>NUCLEOTIDE SEQUENCE [LARGE SCALE GENOMIC DNA]</scope>
    <source>
        <strain evidence="3 4">DSM 25890</strain>
    </source>
</reference>
<keyword evidence="4" id="KW-1185">Reference proteome</keyword>
<comment type="caution">
    <text evidence="3">The sequence shown here is derived from an EMBL/GenBank/DDBJ whole genome shotgun (WGS) entry which is preliminary data.</text>
</comment>
<dbReference type="InterPro" id="IPR050695">
    <property type="entry name" value="N-acetylmuramoyl_amidase_3"/>
</dbReference>
<evidence type="ECO:0000259" key="2">
    <source>
        <dbReference type="SMART" id="SM00646"/>
    </source>
</evidence>
<dbReference type="PANTHER" id="PTHR30404:SF0">
    <property type="entry name" value="N-ACETYLMURAMOYL-L-ALANINE AMIDASE AMIC"/>
    <property type="match status" value="1"/>
</dbReference>
<protein>
    <submittedName>
        <fullName evidence="3">SpoIID/LytB domain protein</fullName>
    </submittedName>
</protein>
<dbReference type="InterPro" id="IPR013486">
    <property type="entry name" value="SpoIID/LytB"/>
</dbReference>
<dbReference type="SMART" id="SM00646">
    <property type="entry name" value="Ami_3"/>
    <property type="match status" value="1"/>
</dbReference>
<dbReference type="SUPFAM" id="SSF53187">
    <property type="entry name" value="Zn-dependent exopeptidases"/>
    <property type="match status" value="1"/>
</dbReference>
<dbReference type="EMBL" id="JAFBEE010000008">
    <property type="protein sequence ID" value="MBM7615022.1"/>
    <property type="molecule type" value="Genomic_DNA"/>
</dbReference>
<evidence type="ECO:0000313" key="3">
    <source>
        <dbReference type="EMBL" id="MBM7615022.1"/>
    </source>
</evidence>
<dbReference type="Pfam" id="PF01520">
    <property type="entry name" value="Amidase_3"/>
    <property type="match status" value="1"/>
</dbReference>
<dbReference type="RefSeq" id="WP_204401767.1">
    <property type="nucleotide sequence ID" value="NZ_JAFBEE010000008.1"/>
</dbReference>
<evidence type="ECO:0000256" key="1">
    <source>
        <dbReference type="ARBA" id="ARBA00022801"/>
    </source>
</evidence>
<proteinExistence type="predicted"/>
<dbReference type="PANTHER" id="PTHR30404">
    <property type="entry name" value="N-ACETYLMURAMOYL-L-ALANINE AMIDASE"/>
    <property type="match status" value="1"/>
</dbReference>
<organism evidence="3 4">
    <name type="scientific">Alkaliphilus hydrothermalis</name>
    <dbReference type="NCBI Taxonomy" id="1482730"/>
    <lineage>
        <taxon>Bacteria</taxon>
        <taxon>Bacillati</taxon>
        <taxon>Bacillota</taxon>
        <taxon>Clostridia</taxon>
        <taxon>Peptostreptococcales</taxon>
        <taxon>Natronincolaceae</taxon>
        <taxon>Alkaliphilus</taxon>
    </lineage>
</organism>
<dbReference type="CDD" id="cd02696">
    <property type="entry name" value="MurNAc-LAA"/>
    <property type="match status" value="1"/>
</dbReference>
<dbReference type="Pfam" id="PF08486">
    <property type="entry name" value="SpoIID"/>
    <property type="match status" value="1"/>
</dbReference>
<accession>A0ABS2NQ06</accession>
<name>A0ABS2NQ06_9FIRM</name>
<dbReference type="Proteomes" id="UP001314796">
    <property type="component" value="Unassembled WGS sequence"/>
</dbReference>
<sequence length="477" mass="54421">MKNNGDLIINIYDASNQWIAKKCLEDLIKELVAYSMPLSFHIEALKCQSIVMRTNVMKKIKNYLESEVGGEVGKGICLEDFREWKSLEEYQEIWGEDYSSCEEKINEAVKATAGVIITFNDKPIDARYHEICGGATENSENVDGNVVLYLRRVLCQYCEGSNHYHGYKDLPLEEVEEKLGIKFPSIAATDNVSIENMIENIIRDENGRVTKLKVAGKEFEGKEIRKLLNLGSTRFSWRPQFIRFLTIGKGDGVGFCQQGANRMAKDGYAAEEIIKYYYTEVDLKKFLNSSINQPLLGKVLVIDPAHGGEEGEGHISQRGLEEKQLNLEIALYLEKILSQLGAKVYLTRQEDHYVPITERAKLTNEIKPDFFLTIHQNYLKNQNVSGTEIYYYRGDQEAQMLGCLIMEKMNIALDTINRGVRTADFYLLRDIKVSGLHIEVAYLSNPIDEAKLSKDNFRYQAALAISEALQTYFHYTL</sequence>
<feature type="domain" description="MurNAc-LAA" evidence="2">
    <location>
        <begin position="360"/>
        <end position="470"/>
    </location>
</feature>
<gene>
    <name evidence="3" type="ORF">JOC73_001584</name>
</gene>
<dbReference type="Gene3D" id="3.40.630.40">
    <property type="entry name" value="Zn-dependent exopeptidases"/>
    <property type="match status" value="1"/>
</dbReference>